<dbReference type="NCBIfam" id="TIGR00350">
    <property type="entry name" value="lytR_cpsA_psr"/>
    <property type="match status" value="1"/>
</dbReference>
<reference evidence="5" key="1">
    <citation type="submission" date="2019-04" db="EMBL/GenBank/DDBJ databases">
        <title>Evolution of Biomass-Degrading Anaerobic Consortia Revealed by Metagenomics.</title>
        <authorList>
            <person name="Peng X."/>
        </authorList>
    </citation>
    <scope>NUCLEOTIDE SEQUENCE</scope>
    <source>
        <strain evidence="5">SIG551</strain>
    </source>
</reference>
<feature type="domain" description="Cell envelope-related transcriptional attenuator" evidence="4">
    <location>
        <begin position="149"/>
        <end position="294"/>
    </location>
</feature>
<proteinExistence type="inferred from homology"/>
<evidence type="ECO:0000256" key="2">
    <source>
        <dbReference type="SAM" id="MobiDB-lite"/>
    </source>
</evidence>
<dbReference type="InterPro" id="IPR050922">
    <property type="entry name" value="LytR/CpsA/Psr_CW_biosynth"/>
</dbReference>
<comment type="caution">
    <text evidence="5">The sequence shown here is derived from an EMBL/GenBank/DDBJ whole genome shotgun (WGS) entry which is preliminary data.</text>
</comment>
<dbReference type="PANTHER" id="PTHR33392">
    <property type="entry name" value="POLYISOPRENYL-TEICHOIC ACID--PEPTIDOGLYCAN TEICHOIC ACID TRANSFERASE TAGU"/>
    <property type="match status" value="1"/>
</dbReference>
<dbReference type="PANTHER" id="PTHR33392:SF6">
    <property type="entry name" value="POLYISOPRENYL-TEICHOIC ACID--PEPTIDOGLYCAN TEICHOIC ACID TRANSFERASE TAGU"/>
    <property type="match status" value="1"/>
</dbReference>
<dbReference type="Pfam" id="PF03816">
    <property type="entry name" value="LytR_cpsA_psr"/>
    <property type="match status" value="1"/>
</dbReference>
<dbReference type="Gene3D" id="3.40.630.190">
    <property type="entry name" value="LCP protein"/>
    <property type="match status" value="1"/>
</dbReference>
<feature type="region of interest" description="Disordered" evidence="2">
    <location>
        <begin position="1"/>
        <end position="74"/>
    </location>
</feature>
<feature type="compositionally biased region" description="Basic residues" evidence="2">
    <location>
        <begin position="63"/>
        <end position="74"/>
    </location>
</feature>
<dbReference type="EMBL" id="SVNY01000002">
    <property type="protein sequence ID" value="MBE6833143.1"/>
    <property type="molecule type" value="Genomic_DNA"/>
</dbReference>
<organism evidence="5 6">
    <name type="scientific">Faecalispora sporosphaeroides</name>
    <dbReference type="NCBI Taxonomy" id="1549"/>
    <lineage>
        <taxon>Bacteria</taxon>
        <taxon>Bacillati</taxon>
        <taxon>Bacillota</taxon>
        <taxon>Clostridia</taxon>
        <taxon>Eubacteriales</taxon>
        <taxon>Oscillospiraceae</taxon>
        <taxon>Faecalispora</taxon>
    </lineage>
</organism>
<evidence type="ECO:0000259" key="4">
    <source>
        <dbReference type="Pfam" id="PF03816"/>
    </source>
</evidence>
<gene>
    <name evidence="5" type="ORF">E7512_06095</name>
</gene>
<keyword evidence="3" id="KW-0472">Membrane</keyword>
<evidence type="ECO:0000256" key="3">
    <source>
        <dbReference type="SAM" id="Phobius"/>
    </source>
</evidence>
<feature type="transmembrane region" description="Helical" evidence="3">
    <location>
        <begin position="78"/>
        <end position="97"/>
    </location>
</feature>
<evidence type="ECO:0000313" key="6">
    <source>
        <dbReference type="Proteomes" id="UP000754750"/>
    </source>
</evidence>
<protein>
    <submittedName>
        <fullName evidence="5">LytR family transcriptional regulator</fullName>
    </submittedName>
</protein>
<feature type="compositionally biased region" description="Basic and acidic residues" evidence="2">
    <location>
        <begin position="13"/>
        <end position="23"/>
    </location>
</feature>
<dbReference type="AlphaFoldDB" id="A0A928Q2P3"/>
<accession>A0A928Q2P3</accession>
<sequence length="387" mass="43153">MVSVNMEGEEQEKDMARKEDNRSSRGASRRPSGEIDRYNYVDRDIYSSSDRDGYSSAASSRKSSQRRRPPKKKRGRKVGVIVLAVVLLLCAAVYAYASSLLSQINRDNTDANSYVQQPSDAPQWDVLSDKQVTNILLIGTDRVKDGLRRSDTMMLVSIDNKSKKVKLTSFLRDLYVEIPGVGKNKLNASYSNGGAALTMQTIENNFRINIDKFVSIDVDSFAEIIDKMGGIEVNISQAEADEMNRVKHAQMSAGTNHMRGTLALYYSRIRIIDSDFGRTNRQRKVIGCMVDKLKSKNPIELSSLLHDYMGYVTTNLSDGEMLSLAASAMSIMSYPMETMHMPESGMYIDRSEKNGNAIPGVGDVLDPDLEENSKALREFIYGTDAQP</sequence>
<dbReference type="InterPro" id="IPR004474">
    <property type="entry name" value="LytR_CpsA_psr"/>
</dbReference>
<evidence type="ECO:0000313" key="5">
    <source>
        <dbReference type="EMBL" id="MBE6833143.1"/>
    </source>
</evidence>
<evidence type="ECO:0000256" key="1">
    <source>
        <dbReference type="ARBA" id="ARBA00006068"/>
    </source>
</evidence>
<name>A0A928Q2P3_9FIRM</name>
<comment type="similarity">
    <text evidence="1">Belongs to the LytR/CpsA/Psr (LCP) family.</text>
</comment>
<keyword evidence="3" id="KW-1133">Transmembrane helix</keyword>
<dbReference type="Proteomes" id="UP000754750">
    <property type="component" value="Unassembled WGS sequence"/>
</dbReference>
<feature type="compositionally biased region" description="Basic and acidic residues" evidence="2">
    <location>
        <begin position="31"/>
        <end position="53"/>
    </location>
</feature>
<keyword evidence="3" id="KW-0812">Transmembrane</keyword>